<dbReference type="InterPro" id="IPR003497">
    <property type="entry name" value="BRO_N_domain"/>
</dbReference>
<dbReference type="PANTHER" id="PTHR36180">
    <property type="entry name" value="DNA-BINDING PROTEIN-RELATED-RELATED"/>
    <property type="match status" value="1"/>
</dbReference>
<accession>A0ABT6W4X4</accession>
<sequence length="272" mass="29822">MTAEPTNALQVFNVSDTNIRFGVAADGRPYSVATDFAKTMGHRDASNALRLLEDDEKGTQIVSTPGGDQRLSVIYEDGMWELIFRSSLPGAKAIKKQVKEILRQIRETGSYSAEPPREMTKLEALQAAIESEQKRLAAEARVAELEPAARSWDVLASADGDFSVGDAAKILSRDPDIQLGQNRLFTMLADHKWVYQQISDGRPRVFQTAVTRGWLSELPKTHYHPRTGQLVVDAPQVRVTAKGLHELHRRLGGSGPVQIPGAPFQPELGGAA</sequence>
<dbReference type="SMART" id="SM01040">
    <property type="entry name" value="Bro-N"/>
    <property type="match status" value="1"/>
</dbReference>
<keyword evidence="4" id="KW-1185">Reference proteome</keyword>
<evidence type="ECO:0000313" key="3">
    <source>
        <dbReference type="EMBL" id="MDI5965805.1"/>
    </source>
</evidence>
<dbReference type="RefSeq" id="WP_271322967.1">
    <property type="nucleotide sequence ID" value="NZ_JAAGKO020000040.1"/>
</dbReference>
<name>A0ABT6W4X4_9ACTN</name>
<comment type="caution">
    <text evidence="3">The sequence shown here is derived from an EMBL/GenBank/DDBJ whole genome shotgun (WGS) entry which is preliminary data.</text>
</comment>
<dbReference type="PROSITE" id="PS51750">
    <property type="entry name" value="BRO_N"/>
    <property type="match status" value="1"/>
</dbReference>
<gene>
    <name evidence="3" type="ORF">POF43_024265</name>
</gene>
<evidence type="ECO:0000259" key="2">
    <source>
        <dbReference type="PROSITE" id="PS51750"/>
    </source>
</evidence>
<organism evidence="3 4">
    <name type="scientific">Streptantibioticus silvisoli</name>
    <dbReference type="NCBI Taxonomy" id="2705255"/>
    <lineage>
        <taxon>Bacteria</taxon>
        <taxon>Bacillati</taxon>
        <taxon>Actinomycetota</taxon>
        <taxon>Actinomycetes</taxon>
        <taxon>Kitasatosporales</taxon>
        <taxon>Streptomycetaceae</taxon>
        <taxon>Streptantibioticus</taxon>
    </lineage>
</organism>
<dbReference type="PANTHER" id="PTHR36180:SF2">
    <property type="entry name" value="BRO FAMILY PROTEIN"/>
    <property type="match status" value="1"/>
</dbReference>
<dbReference type="InterPro" id="IPR005039">
    <property type="entry name" value="Ant_C"/>
</dbReference>
<feature type="domain" description="Bro-N" evidence="2">
    <location>
        <begin position="6"/>
        <end position="109"/>
    </location>
</feature>
<dbReference type="EMBL" id="JAAGKO020000040">
    <property type="protein sequence ID" value="MDI5965805.1"/>
    <property type="molecule type" value="Genomic_DNA"/>
</dbReference>
<feature type="region of interest" description="Disordered" evidence="1">
    <location>
        <begin position="251"/>
        <end position="272"/>
    </location>
</feature>
<dbReference type="Pfam" id="PF03374">
    <property type="entry name" value="ANT"/>
    <property type="match status" value="1"/>
</dbReference>
<evidence type="ECO:0000256" key="1">
    <source>
        <dbReference type="SAM" id="MobiDB-lite"/>
    </source>
</evidence>
<dbReference type="Pfam" id="PF02498">
    <property type="entry name" value="Bro-N"/>
    <property type="match status" value="1"/>
</dbReference>
<reference evidence="3 4" key="1">
    <citation type="submission" date="2023-05" db="EMBL/GenBank/DDBJ databases">
        <title>Streptantibioticus silvisoli sp. nov., acidotolerant actinomycetes 1 from pine litter.</title>
        <authorList>
            <person name="Swiecimska M."/>
            <person name="Golinska P."/>
            <person name="Sangal V."/>
            <person name="Wachnowicz B."/>
            <person name="Goodfellow M."/>
        </authorList>
    </citation>
    <scope>NUCLEOTIDE SEQUENCE [LARGE SCALE GENOMIC DNA]</scope>
    <source>
        <strain evidence="3 4">SL54</strain>
    </source>
</reference>
<evidence type="ECO:0000313" key="4">
    <source>
        <dbReference type="Proteomes" id="UP001156398"/>
    </source>
</evidence>
<dbReference type="Proteomes" id="UP001156398">
    <property type="component" value="Unassembled WGS sequence"/>
</dbReference>
<proteinExistence type="predicted"/>
<protein>
    <submittedName>
        <fullName evidence="3">Phage antirepressor KilAC domain-containing protein</fullName>
    </submittedName>
</protein>